<dbReference type="AlphaFoldDB" id="A0A315ZBZ0"/>
<name>A0A315ZBZ0_SEDFL</name>
<dbReference type="InterPro" id="IPR009061">
    <property type="entry name" value="DNA-bd_dom_put_sf"/>
</dbReference>
<sequence>MQQIITLLSQIHESLLFQKRAFNISECSKYTGISESYLYKLTSQNKIPYSKPNGKMIFFDRDLIDEWLLRNPITTQDEAIQKASTTSHLRDSLKIGGKW</sequence>
<evidence type="ECO:0000313" key="2">
    <source>
        <dbReference type="EMBL" id="PWJ42234.1"/>
    </source>
</evidence>
<protein>
    <submittedName>
        <fullName evidence="2">AlpA family transcriptional regulator</fullName>
    </submittedName>
</protein>
<comment type="caution">
    <text evidence="2">The sequence shown here is derived from an EMBL/GenBank/DDBJ whole genome shotgun (WGS) entry which is preliminary data.</text>
</comment>
<dbReference type="Gene3D" id="3.90.105.50">
    <property type="match status" value="1"/>
</dbReference>
<evidence type="ECO:0000259" key="1">
    <source>
        <dbReference type="Pfam" id="PF12728"/>
    </source>
</evidence>
<dbReference type="NCBIfam" id="TIGR01764">
    <property type="entry name" value="excise"/>
    <property type="match status" value="1"/>
</dbReference>
<dbReference type="Proteomes" id="UP000245535">
    <property type="component" value="Unassembled WGS sequence"/>
</dbReference>
<dbReference type="EMBL" id="QGDO01000003">
    <property type="protein sequence ID" value="PWJ42234.1"/>
    <property type="molecule type" value="Genomic_DNA"/>
</dbReference>
<organism evidence="2 3">
    <name type="scientific">Sediminitomix flava</name>
    <dbReference type="NCBI Taxonomy" id="379075"/>
    <lineage>
        <taxon>Bacteria</taxon>
        <taxon>Pseudomonadati</taxon>
        <taxon>Bacteroidota</taxon>
        <taxon>Cytophagia</taxon>
        <taxon>Cytophagales</taxon>
        <taxon>Flammeovirgaceae</taxon>
        <taxon>Sediminitomix</taxon>
    </lineage>
</organism>
<accession>A0A315ZBZ0</accession>
<dbReference type="Pfam" id="PF12728">
    <property type="entry name" value="HTH_17"/>
    <property type="match status" value="1"/>
</dbReference>
<reference evidence="2 3" key="1">
    <citation type="submission" date="2018-03" db="EMBL/GenBank/DDBJ databases">
        <title>Genomic Encyclopedia of Archaeal and Bacterial Type Strains, Phase II (KMG-II): from individual species to whole genera.</title>
        <authorList>
            <person name="Goeker M."/>
        </authorList>
    </citation>
    <scope>NUCLEOTIDE SEQUENCE [LARGE SCALE GENOMIC DNA]</scope>
    <source>
        <strain evidence="2 3">DSM 28229</strain>
    </source>
</reference>
<gene>
    <name evidence="2" type="ORF">BC781_103486</name>
</gene>
<proteinExistence type="predicted"/>
<dbReference type="GO" id="GO:0003677">
    <property type="term" value="F:DNA binding"/>
    <property type="evidence" value="ECO:0007669"/>
    <property type="project" value="InterPro"/>
</dbReference>
<feature type="domain" description="Helix-turn-helix" evidence="1">
    <location>
        <begin position="23"/>
        <end position="71"/>
    </location>
</feature>
<keyword evidence="3" id="KW-1185">Reference proteome</keyword>
<dbReference type="InterPro" id="IPR041657">
    <property type="entry name" value="HTH_17"/>
</dbReference>
<evidence type="ECO:0000313" key="3">
    <source>
        <dbReference type="Proteomes" id="UP000245535"/>
    </source>
</evidence>
<dbReference type="InterPro" id="IPR010093">
    <property type="entry name" value="SinI_DNA-bd"/>
</dbReference>
<dbReference type="InterPro" id="IPR038148">
    <property type="entry name" value="Tn1545/Tn916_Xis"/>
</dbReference>
<dbReference type="SUPFAM" id="SSF46955">
    <property type="entry name" value="Putative DNA-binding domain"/>
    <property type="match status" value="1"/>
</dbReference>